<protein>
    <submittedName>
        <fullName evidence="1">Uncharacterized protein</fullName>
    </submittedName>
</protein>
<organism evidence="1 2">
    <name type="scientific">Micromonospora lupini str. Lupac 08</name>
    <dbReference type="NCBI Taxonomy" id="1150864"/>
    <lineage>
        <taxon>Bacteria</taxon>
        <taxon>Bacillati</taxon>
        <taxon>Actinomycetota</taxon>
        <taxon>Actinomycetes</taxon>
        <taxon>Micromonosporales</taxon>
        <taxon>Micromonosporaceae</taxon>
        <taxon>Micromonospora</taxon>
    </lineage>
</organism>
<dbReference type="EMBL" id="CAIE01000040">
    <property type="protein sequence ID" value="CCH21246.1"/>
    <property type="molecule type" value="Genomic_DNA"/>
</dbReference>
<dbReference type="AlphaFoldDB" id="I0LBP9"/>
<evidence type="ECO:0000313" key="1">
    <source>
        <dbReference type="EMBL" id="CCH21246.1"/>
    </source>
</evidence>
<keyword evidence="2" id="KW-1185">Reference proteome</keyword>
<evidence type="ECO:0000313" key="2">
    <source>
        <dbReference type="Proteomes" id="UP000003448"/>
    </source>
</evidence>
<gene>
    <name evidence="1" type="ORF">MILUP08_46141</name>
</gene>
<name>I0LBP9_9ACTN</name>
<proteinExistence type="predicted"/>
<accession>I0LBP9</accession>
<sequence>MPQTFGDHDDRLVLTSGPRSARTACENSSVTGIKGLTPAEYFVLVDSDGCAALPEILASWMDNGDRSPSIEEAVPDLARAIVSLARDGLVDVRRFELWPAGWDQGVRVTVEELKEASCQTSSWLPGARGRLLVIGITEIGGAWL</sequence>
<reference evidence="2" key="1">
    <citation type="journal article" date="2012" name="J. Bacteriol.">
        <title>Genome Sequence of Micromonospora lupini Lupac 08, Isolated from Root Nodules of Lupinus angustifolius.</title>
        <authorList>
            <person name="Alonso-Vega P."/>
            <person name="Normand P."/>
            <person name="Bacigalupe R."/>
            <person name="Pujic P."/>
            <person name="Lajus A."/>
            <person name="Vallenet D."/>
            <person name="Carro L."/>
            <person name="Coll P."/>
            <person name="Trujillo M.E."/>
        </authorList>
    </citation>
    <scope>NUCLEOTIDE SEQUENCE [LARGE SCALE GENOMIC DNA]</scope>
    <source>
        <strain evidence="2">Lupac 08</strain>
    </source>
</reference>
<dbReference type="Proteomes" id="UP000003448">
    <property type="component" value="Unassembled WGS sequence"/>
</dbReference>
<comment type="caution">
    <text evidence="1">The sequence shown here is derived from an EMBL/GenBank/DDBJ whole genome shotgun (WGS) entry which is preliminary data.</text>
</comment>